<dbReference type="Pfam" id="PF21221">
    <property type="entry name" value="B_lactamase-like_C"/>
    <property type="match status" value="1"/>
</dbReference>
<sequence length="359" mass="40033">MRHPDREGIRVSKPERIPLVYPCGDAPDAGQVREVAPGVLWLRMPLPLSLDHINLWAVEDGDGWAIFDTGMCTADTRDTWRALVAADGPLGGRRLTRIFATHMHPDHIGMAGWLTRKFSCELWMTRGEYMTCRVLVADTGREAPAEGIRFYRRAGWDNEAMETYCARFGGYGKHISPLPQSYRRLQGGQVLRIGAHDWQVVIGSGHSPEHACFYCAELNLLISGDQVLPRISPNVSVFPTEPHADPMGEWLESLAKLKRELPDDVLVLPAHNDPFEGLHARLDRLDSGHRRSFERLLQSLSEAPKRVVDVFGALFARPIDAELLPLATGEALANLNYLVQRGAVSVSEDAEGVAWYRAT</sequence>
<evidence type="ECO:0000313" key="3">
    <source>
        <dbReference type="Proteomes" id="UP000717995"/>
    </source>
</evidence>
<accession>A0ABS2I905</accession>
<dbReference type="Gene3D" id="1.10.10.10">
    <property type="entry name" value="Winged helix-like DNA-binding domain superfamily/Winged helix DNA-binding domain"/>
    <property type="match status" value="1"/>
</dbReference>
<dbReference type="SMART" id="SM00849">
    <property type="entry name" value="Lactamase_B"/>
    <property type="match status" value="1"/>
</dbReference>
<dbReference type="Pfam" id="PF00753">
    <property type="entry name" value="Lactamase_B"/>
    <property type="match status" value="1"/>
</dbReference>
<gene>
    <name evidence="2" type="ORF">JQX08_01935</name>
</gene>
<dbReference type="InterPro" id="IPR048933">
    <property type="entry name" value="B_lactamase-like_C"/>
</dbReference>
<feature type="domain" description="Metallo-beta-lactamase" evidence="1">
    <location>
        <begin position="52"/>
        <end position="271"/>
    </location>
</feature>
<dbReference type="PANTHER" id="PTHR23131:SF4">
    <property type="entry name" value="METALLO-BETA-LACTAMASE SUPERFAMILY POTEIN"/>
    <property type="match status" value="1"/>
</dbReference>
<dbReference type="InterPro" id="IPR036388">
    <property type="entry name" value="WH-like_DNA-bd_sf"/>
</dbReference>
<dbReference type="InterPro" id="IPR001279">
    <property type="entry name" value="Metallo-B-lactamas"/>
</dbReference>
<keyword evidence="3" id="KW-1185">Reference proteome</keyword>
<organism evidence="2 3">
    <name type="scientific">Zestomonas insulae</name>
    <dbReference type="NCBI Taxonomy" id="2809017"/>
    <lineage>
        <taxon>Bacteria</taxon>
        <taxon>Pseudomonadati</taxon>
        <taxon>Pseudomonadota</taxon>
        <taxon>Gammaproteobacteria</taxon>
        <taxon>Pseudomonadales</taxon>
        <taxon>Pseudomonadaceae</taxon>
        <taxon>Zestomonas</taxon>
    </lineage>
</organism>
<dbReference type="Gene3D" id="3.60.15.10">
    <property type="entry name" value="Ribonuclease Z/Hydroxyacylglutathione hydrolase-like"/>
    <property type="match status" value="1"/>
</dbReference>
<dbReference type="InterPro" id="IPR050662">
    <property type="entry name" value="Sec-metab_biosynth-thioest"/>
</dbReference>
<reference evidence="2 3" key="1">
    <citation type="submission" date="2021-02" db="EMBL/GenBank/DDBJ databases">
        <authorList>
            <person name="Lee D.-H."/>
        </authorList>
    </citation>
    <scope>NUCLEOTIDE SEQUENCE [LARGE SCALE GENOMIC DNA]</scope>
    <source>
        <strain evidence="2 3">UL073</strain>
    </source>
</reference>
<dbReference type="InterPro" id="IPR036866">
    <property type="entry name" value="RibonucZ/Hydroxyglut_hydro"/>
</dbReference>
<evidence type="ECO:0000259" key="1">
    <source>
        <dbReference type="SMART" id="SM00849"/>
    </source>
</evidence>
<proteinExistence type="predicted"/>
<dbReference type="SUPFAM" id="SSF56281">
    <property type="entry name" value="Metallo-hydrolase/oxidoreductase"/>
    <property type="match status" value="1"/>
</dbReference>
<evidence type="ECO:0000313" key="2">
    <source>
        <dbReference type="EMBL" id="MBM7059457.1"/>
    </source>
</evidence>
<protein>
    <submittedName>
        <fullName evidence="2">MBL fold metallo-hydrolase</fullName>
    </submittedName>
</protein>
<comment type="caution">
    <text evidence="2">The sequence shown here is derived from an EMBL/GenBank/DDBJ whole genome shotgun (WGS) entry which is preliminary data.</text>
</comment>
<dbReference type="Proteomes" id="UP000717995">
    <property type="component" value="Unassembled WGS sequence"/>
</dbReference>
<name>A0ABS2I905_9GAMM</name>
<dbReference type="PANTHER" id="PTHR23131">
    <property type="entry name" value="ENDORIBONUCLEASE LACTB2"/>
    <property type="match status" value="1"/>
</dbReference>
<dbReference type="EMBL" id="JAFEUP010000001">
    <property type="protein sequence ID" value="MBM7059457.1"/>
    <property type="molecule type" value="Genomic_DNA"/>
</dbReference>